<dbReference type="PANTHER" id="PTHR43133:SF8">
    <property type="entry name" value="RNA POLYMERASE SIGMA FACTOR HI_1459-RELATED"/>
    <property type="match status" value="1"/>
</dbReference>
<dbReference type="InterPro" id="IPR036388">
    <property type="entry name" value="WH-like_DNA-bd_sf"/>
</dbReference>
<dbReference type="NCBIfam" id="TIGR02937">
    <property type="entry name" value="sigma70-ECF"/>
    <property type="match status" value="1"/>
</dbReference>
<keyword evidence="4" id="KW-0238">DNA-binding</keyword>
<keyword evidence="9" id="KW-1185">Reference proteome</keyword>
<dbReference type="SUPFAM" id="SSF88946">
    <property type="entry name" value="Sigma2 domain of RNA polymerase sigma factors"/>
    <property type="match status" value="1"/>
</dbReference>
<dbReference type="InterPro" id="IPR007627">
    <property type="entry name" value="RNA_pol_sigma70_r2"/>
</dbReference>
<proteinExistence type="inferred from homology"/>
<dbReference type="InterPro" id="IPR013249">
    <property type="entry name" value="RNA_pol_sigma70_r4_t2"/>
</dbReference>
<evidence type="ECO:0000256" key="1">
    <source>
        <dbReference type="ARBA" id="ARBA00010641"/>
    </source>
</evidence>
<evidence type="ECO:0000259" key="6">
    <source>
        <dbReference type="Pfam" id="PF04542"/>
    </source>
</evidence>
<feature type="domain" description="RNA polymerase sigma factor 70 region 4 type 2" evidence="7">
    <location>
        <begin position="132"/>
        <end position="184"/>
    </location>
</feature>
<keyword evidence="2" id="KW-0805">Transcription regulation</keyword>
<protein>
    <submittedName>
        <fullName evidence="8">RNA polymerase sigma factor</fullName>
    </submittedName>
</protein>
<dbReference type="SUPFAM" id="SSF88659">
    <property type="entry name" value="Sigma3 and sigma4 domains of RNA polymerase sigma factors"/>
    <property type="match status" value="1"/>
</dbReference>
<dbReference type="InterPro" id="IPR014284">
    <property type="entry name" value="RNA_pol_sigma-70_dom"/>
</dbReference>
<keyword evidence="5" id="KW-0804">Transcription</keyword>
<dbReference type="PANTHER" id="PTHR43133">
    <property type="entry name" value="RNA POLYMERASE ECF-TYPE SIGMA FACTO"/>
    <property type="match status" value="1"/>
</dbReference>
<evidence type="ECO:0000256" key="5">
    <source>
        <dbReference type="ARBA" id="ARBA00023163"/>
    </source>
</evidence>
<dbReference type="Gene3D" id="1.10.10.10">
    <property type="entry name" value="Winged helix-like DNA-binding domain superfamily/Winged helix DNA-binding domain"/>
    <property type="match status" value="1"/>
</dbReference>
<dbReference type="EMBL" id="BAABAB010000021">
    <property type="protein sequence ID" value="GAA3624472.1"/>
    <property type="molecule type" value="Genomic_DNA"/>
</dbReference>
<reference evidence="9" key="1">
    <citation type="journal article" date="2019" name="Int. J. Syst. Evol. Microbiol.">
        <title>The Global Catalogue of Microorganisms (GCM) 10K type strain sequencing project: providing services to taxonomists for standard genome sequencing and annotation.</title>
        <authorList>
            <consortium name="The Broad Institute Genomics Platform"/>
            <consortium name="The Broad Institute Genome Sequencing Center for Infectious Disease"/>
            <person name="Wu L."/>
            <person name="Ma J."/>
        </authorList>
    </citation>
    <scope>NUCLEOTIDE SEQUENCE [LARGE SCALE GENOMIC DNA]</scope>
    <source>
        <strain evidence="9">JCM 16929</strain>
    </source>
</reference>
<evidence type="ECO:0000313" key="9">
    <source>
        <dbReference type="Proteomes" id="UP001501490"/>
    </source>
</evidence>
<organism evidence="8 9">
    <name type="scientific">Microlunatus ginsengisoli</name>
    <dbReference type="NCBI Taxonomy" id="363863"/>
    <lineage>
        <taxon>Bacteria</taxon>
        <taxon>Bacillati</taxon>
        <taxon>Actinomycetota</taxon>
        <taxon>Actinomycetes</taxon>
        <taxon>Propionibacteriales</taxon>
        <taxon>Propionibacteriaceae</taxon>
        <taxon>Microlunatus</taxon>
    </lineage>
</organism>
<gene>
    <name evidence="8" type="ORF">GCM10022236_28450</name>
</gene>
<accession>A0ABP7A3Y9</accession>
<comment type="similarity">
    <text evidence="1">Belongs to the sigma-70 factor family. ECF subfamily.</text>
</comment>
<dbReference type="InterPro" id="IPR039425">
    <property type="entry name" value="RNA_pol_sigma-70-like"/>
</dbReference>
<evidence type="ECO:0000256" key="3">
    <source>
        <dbReference type="ARBA" id="ARBA00023082"/>
    </source>
</evidence>
<feature type="domain" description="RNA polymerase sigma-70 region 2" evidence="6">
    <location>
        <begin position="28"/>
        <end position="96"/>
    </location>
</feature>
<evidence type="ECO:0000313" key="8">
    <source>
        <dbReference type="EMBL" id="GAA3624472.1"/>
    </source>
</evidence>
<dbReference type="Pfam" id="PF08281">
    <property type="entry name" value="Sigma70_r4_2"/>
    <property type="match status" value="1"/>
</dbReference>
<dbReference type="Proteomes" id="UP001501490">
    <property type="component" value="Unassembled WGS sequence"/>
</dbReference>
<evidence type="ECO:0000256" key="2">
    <source>
        <dbReference type="ARBA" id="ARBA00023015"/>
    </source>
</evidence>
<dbReference type="InterPro" id="IPR013324">
    <property type="entry name" value="RNA_pol_sigma_r3/r4-like"/>
</dbReference>
<name>A0ABP7A3Y9_9ACTN</name>
<sequence>MTETVRCLAEATLVARAQDGDLDSFEVLVRRYQAPIFRLAYRLLSDRDEAEDATQDTMVQVWRRLPTLAEPAAFRGWLYRIATRHCTTLLRTRARRRTRPAEDPTLELGEALVGGLAGDDPADAAERAGEVEALAAALAELPEEQRVCWVLRELHGLSYAEIGYAAHLPQSTVRGRIARARQSLLRGMASWR</sequence>
<dbReference type="Gene3D" id="1.10.1740.10">
    <property type="match status" value="1"/>
</dbReference>
<evidence type="ECO:0000256" key="4">
    <source>
        <dbReference type="ARBA" id="ARBA00023125"/>
    </source>
</evidence>
<keyword evidence="3" id="KW-0731">Sigma factor</keyword>
<evidence type="ECO:0000259" key="7">
    <source>
        <dbReference type="Pfam" id="PF08281"/>
    </source>
</evidence>
<dbReference type="Pfam" id="PF04542">
    <property type="entry name" value="Sigma70_r2"/>
    <property type="match status" value="1"/>
</dbReference>
<comment type="caution">
    <text evidence="8">The sequence shown here is derived from an EMBL/GenBank/DDBJ whole genome shotgun (WGS) entry which is preliminary data.</text>
</comment>
<dbReference type="InterPro" id="IPR013325">
    <property type="entry name" value="RNA_pol_sigma_r2"/>
</dbReference>